<keyword evidence="3" id="KW-1185">Reference proteome</keyword>
<dbReference type="AlphaFoldDB" id="A0A151AII3"/>
<accession>A0A151AII3</accession>
<comment type="caution">
    <text evidence="2">The sequence shown here is derived from an EMBL/GenBank/DDBJ whole genome shotgun (WGS) entry which is preliminary data.</text>
</comment>
<protein>
    <submittedName>
        <fullName evidence="2">Uncharacterized protein</fullName>
    </submittedName>
</protein>
<evidence type="ECO:0000256" key="1">
    <source>
        <dbReference type="SAM" id="MobiDB-lite"/>
    </source>
</evidence>
<gene>
    <name evidence="2" type="ORF">HAPAU_00580</name>
</gene>
<organism evidence="2 3">
    <name type="scientific">Halalkalicoccus paucihalophilus</name>
    <dbReference type="NCBI Taxonomy" id="1008153"/>
    <lineage>
        <taxon>Archaea</taxon>
        <taxon>Methanobacteriati</taxon>
        <taxon>Methanobacteriota</taxon>
        <taxon>Stenosarchaea group</taxon>
        <taxon>Halobacteria</taxon>
        <taxon>Halobacteriales</taxon>
        <taxon>Halococcaceae</taxon>
        <taxon>Halalkalicoccus</taxon>
    </lineage>
</organism>
<evidence type="ECO:0000313" key="2">
    <source>
        <dbReference type="EMBL" id="KYH27392.1"/>
    </source>
</evidence>
<evidence type="ECO:0000313" key="3">
    <source>
        <dbReference type="Proteomes" id="UP000075321"/>
    </source>
</evidence>
<reference evidence="2 3" key="1">
    <citation type="submission" date="2016-02" db="EMBL/GenBank/DDBJ databases">
        <title>Genome sequence of Halalkalicoccus paucihalophilus DSM 24557.</title>
        <authorList>
            <person name="Poehlein A."/>
            <person name="Daniel R."/>
        </authorList>
    </citation>
    <scope>NUCLEOTIDE SEQUENCE [LARGE SCALE GENOMIC DNA]</scope>
    <source>
        <strain evidence="2 3">DSM 24557</strain>
    </source>
</reference>
<dbReference type="PATRIC" id="fig|1008153.3.peg.62"/>
<feature type="region of interest" description="Disordered" evidence="1">
    <location>
        <begin position="14"/>
        <end position="40"/>
    </location>
</feature>
<name>A0A151AII3_9EURY</name>
<dbReference type="Proteomes" id="UP000075321">
    <property type="component" value="Unassembled WGS sequence"/>
</dbReference>
<dbReference type="EMBL" id="LTAZ01000001">
    <property type="protein sequence ID" value="KYH27392.1"/>
    <property type="molecule type" value="Genomic_DNA"/>
</dbReference>
<sequence length="96" mass="10972">MSATTAIRAVRALSQREQRGSARRVGLADPAVEGDEYESDPDEIGAVLRDRHLPKLVETHVVEFDERTETVRYRGQPSLKKWIEHAEFEEGKRPDE</sequence>
<proteinExistence type="predicted"/>